<gene>
    <name evidence="1" type="ORF">FZC79_14710</name>
</gene>
<evidence type="ECO:0000313" key="2">
    <source>
        <dbReference type="Proteomes" id="UP000323317"/>
    </source>
</evidence>
<organism evidence="1 2">
    <name type="scientific">Rossellomorea vietnamensis</name>
    <dbReference type="NCBI Taxonomy" id="218284"/>
    <lineage>
        <taxon>Bacteria</taxon>
        <taxon>Bacillati</taxon>
        <taxon>Bacillota</taxon>
        <taxon>Bacilli</taxon>
        <taxon>Bacillales</taxon>
        <taxon>Bacillaceae</taxon>
        <taxon>Rossellomorea</taxon>
    </lineage>
</organism>
<accession>A0A5D4KBJ3</accession>
<reference evidence="1 2" key="1">
    <citation type="submission" date="2019-08" db="EMBL/GenBank/DDBJ databases">
        <title>Bacillus genomes from the desert of Cuatro Cienegas, Coahuila.</title>
        <authorList>
            <person name="Olmedo-Alvarez G."/>
        </authorList>
    </citation>
    <scope>NUCLEOTIDE SEQUENCE [LARGE SCALE GENOMIC DNA]</scope>
    <source>
        <strain evidence="1 2">CH40_1T</strain>
    </source>
</reference>
<name>A0A5D4KBJ3_9BACI</name>
<dbReference type="EMBL" id="VTEH01000012">
    <property type="protein sequence ID" value="TYR74336.1"/>
    <property type="molecule type" value="Genomic_DNA"/>
</dbReference>
<dbReference type="AlphaFoldDB" id="A0A5D4KBJ3"/>
<comment type="caution">
    <text evidence="1">The sequence shown here is derived from an EMBL/GenBank/DDBJ whole genome shotgun (WGS) entry which is preliminary data.</text>
</comment>
<dbReference type="Proteomes" id="UP000323317">
    <property type="component" value="Unassembled WGS sequence"/>
</dbReference>
<evidence type="ECO:0000313" key="1">
    <source>
        <dbReference type="EMBL" id="TYR74336.1"/>
    </source>
</evidence>
<sequence>MISKELCTYTEERYFVSFDETTGAFPVDELIGNPVRLKKMLDTQTSQMDNCKPVITGTIFGKRYSVLAMAFIDLYISRGILLDLAPKNVRIVLRENGGMRYEVTPDALYDAQQLSLEQQRTIAASFIQEHLLPLFGAIAKETGSQESHMHSLVTHNFFQVSMKIEDAVPEKKELLKETLDFLLSIYEVRKKSGELYEHVYRLYSDPSGEKSYVRNHCCLSYLLHKGNKEKCCGTCPLIEDSSR</sequence>
<proteinExistence type="predicted"/>
<dbReference type="RefSeq" id="WP_148947559.1">
    <property type="nucleotide sequence ID" value="NZ_JBNIKK010000012.1"/>
</dbReference>
<evidence type="ECO:0008006" key="3">
    <source>
        <dbReference type="Google" id="ProtNLM"/>
    </source>
</evidence>
<protein>
    <recommendedName>
        <fullName evidence="3">Ferric siderophore reductase C-terminal domain-containing protein</fullName>
    </recommendedName>
</protein>